<evidence type="ECO:0000256" key="1">
    <source>
        <dbReference type="SAM" id="MobiDB-lite"/>
    </source>
</evidence>
<reference evidence="2 3" key="1">
    <citation type="submission" date="2017-05" db="EMBL/GenBank/DDBJ databases">
        <authorList>
            <person name="Varghese N."/>
            <person name="Submissions S."/>
        </authorList>
    </citation>
    <scope>NUCLEOTIDE SEQUENCE [LARGE SCALE GENOMIC DNA]</scope>
    <source>
        <strain evidence="2 3">DSM 45139</strain>
    </source>
</reference>
<keyword evidence="3" id="KW-1185">Reference proteome</keyword>
<protein>
    <recommendedName>
        <fullName evidence="4">DUF4439 domain-containing protein</fullName>
    </recommendedName>
</protein>
<feature type="region of interest" description="Disordered" evidence="1">
    <location>
        <begin position="119"/>
        <end position="145"/>
    </location>
</feature>
<comment type="caution">
    <text evidence="2">The sequence shown here is derived from an EMBL/GenBank/DDBJ whole genome shotgun (WGS) entry which is preliminary data.</text>
</comment>
<name>A0ABY1MW67_9ACTN</name>
<accession>A0ABY1MW67</accession>
<organism evidence="2 3">
    <name type="scientific">Dietzia kunjamensis subsp. schimae</name>
    <dbReference type="NCBI Taxonomy" id="498198"/>
    <lineage>
        <taxon>Bacteria</taxon>
        <taxon>Bacillati</taxon>
        <taxon>Actinomycetota</taxon>
        <taxon>Actinomycetes</taxon>
        <taxon>Mycobacteriales</taxon>
        <taxon>Dietziaceae</taxon>
        <taxon>Dietzia</taxon>
    </lineage>
</organism>
<dbReference type="Proteomes" id="UP000315460">
    <property type="component" value="Unassembled WGS sequence"/>
</dbReference>
<feature type="compositionally biased region" description="Pro residues" evidence="1">
    <location>
        <begin position="134"/>
        <end position="144"/>
    </location>
</feature>
<proteinExistence type="predicted"/>
<gene>
    <name evidence="2" type="ORF">SAMN06265174_101195</name>
</gene>
<dbReference type="EMBL" id="FXTG01000001">
    <property type="protein sequence ID" value="SMO35540.1"/>
    <property type="molecule type" value="Genomic_DNA"/>
</dbReference>
<sequence>MLLECGLADSVPGRGRAASLYRLAAPFSDPWQDVGVPHSAPVVLSRRQFAVAAAGVAGLAVAGGCALPTVTDRPDPLLGLLEAAERDARELAAADASHGDRVGALRRLADTRRVHAERLAGLVDRPQDDEQQPTPVPTPAPVCPPAEEVRSRLRADAADAAGAAAATEGARAEIAGAVSAACTAAVEVELA</sequence>
<evidence type="ECO:0008006" key="4">
    <source>
        <dbReference type="Google" id="ProtNLM"/>
    </source>
</evidence>
<evidence type="ECO:0000313" key="2">
    <source>
        <dbReference type="EMBL" id="SMO35540.1"/>
    </source>
</evidence>
<evidence type="ECO:0000313" key="3">
    <source>
        <dbReference type="Proteomes" id="UP000315460"/>
    </source>
</evidence>